<sequence length="209" mass="22636">MAGTATQYEPLLILCGGLSRRMGTPKALLPFRGHTLIHKLVSQTHPQRPIWLAAAGQSYADTGRAHYLHDALPERQGPLAAILPALQETYCQGRAGIYVLACDTLLQPEAIIKLLAQGAGRPAWQQGITLLADADSGRIHPLMSHWSAAVRQDLQAYLAQGGRKVSAWLDTQTCQTITMPQTWQAVSNFNTPVDFEHALAAAQALPEAT</sequence>
<evidence type="ECO:0000259" key="8">
    <source>
        <dbReference type="Pfam" id="PF12804"/>
    </source>
</evidence>
<keyword evidence="1" id="KW-0963">Cytoplasm</keyword>
<dbReference type="PANTHER" id="PTHR19136">
    <property type="entry name" value="MOLYBDENUM COFACTOR GUANYLYLTRANSFERASE"/>
    <property type="match status" value="1"/>
</dbReference>
<keyword evidence="4" id="KW-0547">Nucleotide-binding</keyword>
<dbReference type="EMBL" id="CP059567">
    <property type="protein sequence ID" value="QMT41533.1"/>
    <property type="molecule type" value="Genomic_DNA"/>
</dbReference>
<dbReference type="PANTHER" id="PTHR19136:SF81">
    <property type="entry name" value="MOLYBDENUM COFACTOR GUANYLYLTRANSFERASE"/>
    <property type="match status" value="1"/>
</dbReference>
<keyword evidence="9" id="KW-0548">Nucleotidyltransferase</keyword>
<organism evidence="9 10">
    <name type="scientific">Neisseria shayeganii</name>
    <dbReference type="NCBI Taxonomy" id="607712"/>
    <lineage>
        <taxon>Bacteria</taxon>
        <taxon>Pseudomonadati</taxon>
        <taxon>Pseudomonadota</taxon>
        <taxon>Betaproteobacteria</taxon>
        <taxon>Neisseriales</taxon>
        <taxon>Neisseriaceae</taxon>
        <taxon>Neisseria</taxon>
    </lineage>
</organism>
<dbReference type="GO" id="GO:0046872">
    <property type="term" value="F:metal ion binding"/>
    <property type="evidence" value="ECO:0007669"/>
    <property type="project" value="UniProtKB-KW"/>
</dbReference>
<proteinExistence type="predicted"/>
<dbReference type="CDD" id="cd02503">
    <property type="entry name" value="MobA"/>
    <property type="match status" value="1"/>
</dbReference>
<dbReference type="RefSeq" id="WP_182123048.1">
    <property type="nucleotide sequence ID" value="NZ_CP059567.1"/>
</dbReference>
<evidence type="ECO:0000256" key="3">
    <source>
        <dbReference type="ARBA" id="ARBA00022723"/>
    </source>
</evidence>
<reference evidence="9 10" key="1">
    <citation type="submission" date="2020-07" db="EMBL/GenBank/DDBJ databases">
        <title>Genomic diversity of species in the Neisseriaceae family.</title>
        <authorList>
            <person name="Vincent A.T."/>
            <person name="Bernet E."/>
            <person name="Veyrier F.J."/>
        </authorList>
    </citation>
    <scope>NUCLEOTIDE SEQUENCE [LARGE SCALE GENOMIC DNA]</scope>
    <source>
        <strain evidence="9 10">DSM 22244</strain>
    </source>
</reference>
<evidence type="ECO:0000256" key="5">
    <source>
        <dbReference type="ARBA" id="ARBA00022842"/>
    </source>
</evidence>
<evidence type="ECO:0000256" key="7">
    <source>
        <dbReference type="ARBA" id="ARBA00023150"/>
    </source>
</evidence>
<dbReference type="AlphaFoldDB" id="A0A7D7T5X3"/>
<accession>A0A7D7T5X3</accession>
<evidence type="ECO:0000313" key="10">
    <source>
        <dbReference type="Proteomes" id="UP000514752"/>
    </source>
</evidence>
<evidence type="ECO:0000256" key="2">
    <source>
        <dbReference type="ARBA" id="ARBA00022679"/>
    </source>
</evidence>
<evidence type="ECO:0000313" key="9">
    <source>
        <dbReference type="EMBL" id="QMT41533.1"/>
    </source>
</evidence>
<evidence type="ECO:0000256" key="4">
    <source>
        <dbReference type="ARBA" id="ARBA00022741"/>
    </source>
</evidence>
<feature type="domain" description="MobA-like NTP transferase" evidence="8">
    <location>
        <begin position="12"/>
        <end position="169"/>
    </location>
</feature>
<dbReference type="InterPro" id="IPR029044">
    <property type="entry name" value="Nucleotide-diphossugar_trans"/>
</dbReference>
<keyword evidence="2 9" id="KW-0808">Transferase</keyword>
<dbReference type="Pfam" id="PF12804">
    <property type="entry name" value="NTP_transf_3"/>
    <property type="match status" value="1"/>
</dbReference>
<dbReference type="GO" id="GO:0016779">
    <property type="term" value="F:nucleotidyltransferase activity"/>
    <property type="evidence" value="ECO:0007669"/>
    <property type="project" value="UniProtKB-KW"/>
</dbReference>
<keyword evidence="5" id="KW-0460">Magnesium</keyword>
<dbReference type="InterPro" id="IPR025877">
    <property type="entry name" value="MobA-like_NTP_Trfase"/>
</dbReference>
<keyword evidence="3" id="KW-0479">Metal-binding</keyword>
<dbReference type="Proteomes" id="UP000514752">
    <property type="component" value="Chromosome"/>
</dbReference>
<dbReference type="InterPro" id="IPR013482">
    <property type="entry name" value="Molybde_CF_guanTrfase"/>
</dbReference>
<keyword evidence="7" id="KW-0501">Molybdenum cofactor biosynthesis</keyword>
<dbReference type="Gene3D" id="3.90.550.10">
    <property type="entry name" value="Spore Coat Polysaccharide Biosynthesis Protein SpsA, Chain A"/>
    <property type="match status" value="1"/>
</dbReference>
<gene>
    <name evidence="9" type="ORF">H3L94_05805</name>
</gene>
<keyword evidence="6" id="KW-0342">GTP-binding</keyword>
<dbReference type="SUPFAM" id="SSF53448">
    <property type="entry name" value="Nucleotide-diphospho-sugar transferases"/>
    <property type="match status" value="1"/>
</dbReference>
<evidence type="ECO:0000256" key="6">
    <source>
        <dbReference type="ARBA" id="ARBA00023134"/>
    </source>
</evidence>
<dbReference type="GO" id="GO:0005525">
    <property type="term" value="F:GTP binding"/>
    <property type="evidence" value="ECO:0007669"/>
    <property type="project" value="UniProtKB-KW"/>
</dbReference>
<evidence type="ECO:0000256" key="1">
    <source>
        <dbReference type="ARBA" id="ARBA00022490"/>
    </source>
</evidence>
<protein>
    <submittedName>
        <fullName evidence="9">Molybdenum cofactor guanylyltransferase</fullName>
    </submittedName>
</protein>
<dbReference type="KEGG" id="nsg:H3L94_05805"/>
<name>A0A7D7T5X3_9NEIS</name>
<dbReference type="GO" id="GO:1902758">
    <property type="term" value="P:bis(molybdopterin guanine dinucleotide)molybdenum biosynthetic process"/>
    <property type="evidence" value="ECO:0007669"/>
    <property type="project" value="TreeGrafter"/>
</dbReference>